<evidence type="ECO:0000259" key="8">
    <source>
        <dbReference type="PROSITE" id="PS50250"/>
    </source>
</evidence>
<dbReference type="GO" id="GO:0008180">
    <property type="term" value="C:COP9 signalosome"/>
    <property type="evidence" value="ECO:0007669"/>
    <property type="project" value="UniProtKB-KW"/>
</dbReference>
<evidence type="ECO:0000256" key="7">
    <source>
        <dbReference type="ARBA" id="ARBA00023242"/>
    </source>
</evidence>
<dbReference type="PROSITE" id="PS50250">
    <property type="entry name" value="PCI"/>
    <property type="match status" value="1"/>
</dbReference>
<proteinExistence type="inferred from homology"/>
<dbReference type="InterPro" id="IPR036390">
    <property type="entry name" value="WH_DNA-bd_sf"/>
</dbReference>
<dbReference type="OrthoDB" id="295656at2759"/>
<dbReference type="InterPro" id="IPR036388">
    <property type="entry name" value="WH-like_DNA-bd_sf"/>
</dbReference>
<gene>
    <name evidence="9" type="ORF">LIPSTDRAFT_72220</name>
</gene>
<dbReference type="Pfam" id="PF22241">
    <property type="entry name" value="PSMD12-CSN4_N"/>
    <property type="match status" value="1"/>
</dbReference>
<dbReference type="PANTHER" id="PTHR10855:SF2">
    <property type="entry name" value="COP9 SIGNALOSOME COMPLEX SUBUNIT 4"/>
    <property type="match status" value="1"/>
</dbReference>
<evidence type="ECO:0000313" key="9">
    <source>
        <dbReference type="EMBL" id="ODQ72620.1"/>
    </source>
</evidence>
<dbReference type="InterPro" id="IPR040134">
    <property type="entry name" value="PSMD12/CSN4"/>
</dbReference>
<evidence type="ECO:0000313" key="10">
    <source>
        <dbReference type="Proteomes" id="UP000094385"/>
    </source>
</evidence>
<sequence>MSLQDSISSVASSSVPQPDKFTALQSLLTPLNSPSDLQTYVTSVLAHAPSLGLVVSRPVIASYISHIVDIECSQADKEVLLRHALTVLQPTLVSYEEQESVVREHLASLYESQGRSIQAATILRGIKLESGQRVISDDYRVDISVRVLRNLLEDVDTDAIQNDEDDAVPAAERILLAEDLINKTAALILKSSNPIAKLHFKLAQARVFDARKRFLEACAKYYELSHHGSEGEAVVDADDRLACLSAAVSCALLAPAGPARGRMLASLAKDERVKDPEGGLPLEHTMLDKLFFDNLLPAEDVKAYILGSRRKIPKSHLISRGAQLGEGDYEQDSVLDRAVTEHNLLAASKLYVNISFSELAELLGLGSGDAAEGYAAKMIQERRLRAVIDRVDGIIYFQGGGRGGLDEAERENLKSWDAEILGVCLQVEDVVSLIQKQYPEFAVGV</sequence>
<dbReference type="InterPro" id="IPR054559">
    <property type="entry name" value="PSMD12-CSN4-like_N"/>
</dbReference>
<protein>
    <recommendedName>
        <fullName evidence="4">COP9 signalosome complex subunit 4</fullName>
    </recommendedName>
</protein>
<feature type="domain" description="PCI" evidence="8">
    <location>
        <begin position="210"/>
        <end position="402"/>
    </location>
</feature>
<comment type="subcellular location">
    <subcellularLocation>
        <location evidence="2">Cytoplasm</location>
    </subcellularLocation>
    <subcellularLocation>
        <location evidence="1">Nucleus</location>
    </subcellularLocation>
</comment>
<dbReference type="Gene3D" id="1.10.10.10">
    <property type="entry name" value="Winged helix-like DNA-binding domain superfamily/Winged helix DNA-binding domain"/>
    <property type="match status" value="1"/>
</dbReference>
<keyword evidence="7" id="KW-0539">Nucleus</keyword>
<comment type="similarity">
    <text evidence="3">Belongs to the CSN4 family.</text>
</comment>
<dbReference type="STRING" id="675824.A0A1E3Q4T5"/>
<keyword evidence="10" id="KW-1185">Reference proteome</keyword>
<evidence type="ECO:0000256" key="6">
    <source>
        <dbReference type="ARBA" id="ARBA00022790"/>
    </source>
</evidence>
<dbReference type="EMBL" id="KV454295">
    <property type="protein sequence ID" value="ODQ72620.1"/>
    <property type="molecule type" value="Genomic_DNA"/>
</dbReference>
<dbReference type="SMART" id="SM00088">
    <property type="entry name" value="PINT"/>
    <property type="match status" value="1"/>
</dbReference>
<dbReference type="SUPFAM" id="SSF46785">
    <property type="entry name" value="Winged helix' DNA-binding domain"/>
    <property type="match status" value="1"/>
</dbReference>
<dbReference type="GO" id="GO:0005829">
    <property type="term" value="C:cytosol"/>
    <property type="evidence" value="ECO:0007669"/>
    <property type="project" value="TreeGrafter"/>
</dbReference>
<keyword evidence="5" id="KW-0963">Cytoplasm</keyword>
<evidence type="ECO:0000256" key="4">
    <source>
        <dbReference type="ARBA" id="ARBA00014881"/>
    </source>
</evidence>
<accession>A0A1E3Q4T5</accession>
<evidence type="ECO:0000256" key="2">
    <source>
        <dbReference type="ARBA" id="ARBA00004496"/>
    </source>
</evidence>
<dbReference type="Proteomes" id="UP000094385">
    <property type="component" value="Unassembled WGS sequence"/>
</dbReference>
<dbReference type="InterPro" id="IPR000717">
    <property type="entry name" value="PCI_dom"/>
</dbReference>
<dbReference type="GO" id="GO:0008541">
    <property type="term" value="C:proteasome regulatory particle, lid subcomplex"/>
    <property type="evidence" value="ECO:0007669"/>
    <property type="project" value="UniProtKB-ARBA"/>
</dbReference>
<dbReference type="PANTHER" id="PTHR10855">
    <property type="entry name" value="26S PROTEASOME NON-ATPASE REGULATORY SUBUNIT 12/COP9 SIGNALOSOME COMPLEX SUBUNIT 4"/>
    <property type="match status" value="1"/>
</dbReference>
<dbReference type="AlphaFoldDB" id="A0A1E3Q4T5"/>
<evidence type="ECO:0000256" key="5">
    <source>
        <dbReference type="ARBA" id="ARBA00022490"/>
    </source>
</evidence>
<name>A0A1E3Q4T5_LIPST</name>
<reference evidence="9 10" key="1">
    <citation type="journal article" date="2016" name="Proc. Natl. Acad. Sci. U.S.A.">
        <title>Comparative genomics of biotechnologically important yeasts.</title>
        <authorList>
            <person name="Riley R."/>
            <person name="Haridas S."/>
            <person name="Wolfe K.H."/>
            <person name="Lopes M.R."/>
            <person name="Hittinger C.T."/>
            <person name="Goeker M."/>
            <person name="Salamov A.A."/>
            <person name="Wisecaver J.H."/>
            <person name="Long T.M."/>
            <person name="Calvey C.H."/>
            <person name="Aerts A.L."/>
            <person name="Barry K.W."/>
            <person name="Choi C."/>
            <person name="Clum A."/>
            <person name="Coughlan A.Y."/>
            <person name="Deshpande S."/>
            <person name="Douglass A.P."/>
            <person name="Hanson S.J."/>
            <person name="Klenk H.-P."/>
            <person name="LaButti K.M."/>
            <person name="Lapidus A."/>
            <person name="Lindquist E.A."/>
            <person name="Lipzen A.M."/>
            <person name="Meier-Kolthoff J.P."/>
            <person name="Ohm R.A."/>
            <person name="Otillar R.P."/>
            <person name="Pangilinan J.L."/>
            <person name="Peng Y."/>
            <person name="Rokas A."/>
            <person name="Rosa C.A."/>
            <person name="Scheuner C."/>
            <person name="Sibirny A.A."/>
            <person name="Slot J.C."/>
            <person name="Stielow J.B."/>
            <person name="Sun H."/>
            <person name="Kurtzman C.P."/>
            <person name="Blackwell M."/>
            <person name="Grigoriev I.V."/>
            <person name="Jeffries T.W."/>
        </authorList>
    </citation>
    <scope>NUCLEOTIDE SEQUENCE [LARGE SCALE GENOMIC DNA]</scope>
    <source>
        <strain evidence="9 10">NRRL Y-11557</strain>
    </source>
</reference>
<evidence type="ECO:0000256" key="1">
    <source>
        <dbReference type="ARBA" id="ARBA00004123"/>
    </source>
</evidence>
<evidence type="ECO:0000256" key="3">
    <source>
        <dbReference type="ARBA" id="ARBA00010417"/>
    </source>
</evidence>
<dbReference type="Pfam" id="PF01399">
    <property type="entry name" value="PCI"/>
    <property type="match status" value="1"/>
</dbReference>
<keyword evidence="6" id="KW-0736">Signalosome</keyword>
<organism evidence="9 10">
    <name type="scientific">Lipomyces starkeyi NRRL Y-11557</name>
    <dbReference type="NCBI Taxonomy" id="675824"/>
    <lineage>
        <taxon>Eukaryota</taxon>
        <taxon>Fungi</taxon>
        <taxon>Dikarya</taxon>
        <taxon>Ascomycota</taxon>
        <taxon>Saccharomycotina</taxon>
        <taxon>Lipomycetes</taxon>
        <taxon>Lipomycetales</taxon>
        <taxon>Lipomycetaceae</taxon>
        <taxon>Lipomyces</taxon>
    </lineage>
</organism>